<evidence type="ECO:0000256" key="2">
    <source>
        <dbReference type="SAM" id="SignalP"/>
    </source>
</evidence>
<dbReference type="PROSITE" id="PS51257">
    <property type="entry name" value="PROKAR_LIPOPROTEIN"/>
    <property type="match status" value="1"/>
</dbReference>
<accession>A0ABP4LQ93</accession>
<feature type="signal peptide" evidence="2">
    <location>
        <begin position="1"/>
        <end position="26"/>
    </location>
</feature>
<feature type="region of interest" description="Disordered" evidence="1">
    <location>
        <begin position="135"/>
        <end position="155"/>
    </location>
</feature>
<evidence type="ECO:0008006" key="5">
    <source>
        <dbReference type="Google" id="ProtNLM"/>
    </source>
</evidence>
<dbReference type="EMBL" id="BAAAQD010000011">
    <property type="protein sequence ID" value="GAA1529227.1"/>
    <property type="molecule type" value="Genomic_DNA"/>
</dbReference>
<keyword evidence="4" id="KW-1185">Reference proteome</keyword>
<keyword evidence="2" id="KW-0732">Signal</keyword>
<feature type="region of interest" description="Disordered" evidence="1">
    <location>
        <begin position="18"/>
        <end position="39"/>
    </location>
</feature>
<feature type="chain" id="PRO_5046342847" description="Lipoprotein" evidence="2">
    <location>
        <begin position="27"/>
        <end position="347"/>
    </location>
</feature>
<name>A0ABP4LQ93_9ACTN</name>
<evidence type="ECO:0000313" key="4">
    <source>
        <dbReference type="Proteomes" id="UP001501470"/>
    </source>
</evidence>
<dbReference type="RefSeq" id="WP_344504822.1">
    <property type="nucleotide sequence ID" value="NZ_BAAAQD010000011.1"/>
</dbReference>
<evidence type="ECO:0000313" key="3">
    <source>
        <dbReference type="EMBL" id="GAA1529227.1"/>
    </source>
</evidence>
<organism evidence="3 4">
    <name type="scientific">Dactylosporangium maewongense</name>
    <dbReference type="NCBI Taxonomy" id="634393"/>
    <lineage>
        <taxon>Bacteria</taxon>
        <taxon>Bacillati</taxon>
        <taxon>Actinomycetota</taxon>
        <taxon>Actinomycetes</taxon>
        <taxon>Micromonosporales</taxon>
        <taxon>Micromonosporaceae</taxon>
        <taxon>Dactylosporangium</taxon>
    </lineage>
</organism>
<protein>
    <recommendedName>
        <fullName evidence="5">Lipoprotein</fullName>
    </recommendedName>
</protein>
<proteinExistence type="predicted"/>
<sequence>MKRSAALAVVAVLAVSGCSSPGKGSAAPASGTPSATGATGGSGAGGLGAASQSASAPSGACTIFPADNVWHADVSRLPVHRDSAAWVGSIGAQAHAHPDFGSGLIDGAPFGIPVTMVGQGQAGVKVSFEYADESDKGPYPIPRNAKVEGGPNADGDRHVIVHDTAACKVYELYAARPNADGSWKAGSGAVFDLRRNDLRKAGWTSADAAGLSILAGLPRADEVTKGRIDHAIRFTAPRTRNAYVWPARHAASSSTDANLPPMGARFRLKASVDISKFPAQARVVAQALKQYGAVLADNGSPWFFSGTQDDRWSNDQLNALKGLKGSDFEAVDASLLMVDANSARCKP</sequence>
<gene>
    <name evidence="3" type="ORF">GCM10009827_053100</name>
</gene>
<comment type="caution">
    <text evidence="3">The sequence shown here is derived from an EMBL/GenBank/DDBJ whole genome shotgun (WGS) entry which is preliminary data.</text>
</comment>
<reference evidence="4" key="1">
    <citation type="journal article" date="2019" name="Int. J. Syst. Evol. Microbiol.">
        <title>The Global Catalogue of Microorganisms (GCM) 10K type strain sequencing project: providing services to taxonomists for standard genome sequencing and annotation.</title>
        <authorList>
            <consortium name="The Broad Institute Genomics Platform"/>
            <consortium name="The Broad Institute Genome Sequencing Center for Infectious Disease"/>
            <person name="Wu L."/>
            <person name="Ma J."/>
        </authorList>
    </citation>
    <scope>NUCLEOTIDE SEQUENCE [LARGE SCALE GENOMIC DNA]</scope>
    <source>
        <strain evidence="4">JCM 15933</strain>
    </source>
</reference>
<feature type="compositionally biased region" description="Low complexity" evidence="1">
    <location>
        <begin position="18"/>
        <end position="37"/>
    </location>
</feature>
<dbReference type="Proteomes" id="UP001501470">
    <property type="component" value="Unassembled WGS sequence"/>
</dbReference>
<evidence type="ECO:0000256" key="1">
    <source>
        <dbReference type="SAM" id="MobiDB-lite"/>
    </source>
</evidence>